<dbReference type="PANTHER" id="PTHR43316">
    <property type="entry name" value="HYDROLASE, HALOACID DELAHOGENASE-RELATED"/>
    <property type="match status" value="1"/>
</dbReference>
<dbReference type="Gene3D" id="3.40.50.1000">
    <property type="entry name" value="HAD superfamily/HAD-like"/>
    <property type="match status" value="1"/>
</dbReference>
<protein>
    <submittedName>
        <fullName evidence="2">HAD family hydrolase</fullName>
    </submittedName>
</protein>
<dbReference type="SUPFAM" id="SSF56784">
    <property type="entry name" value="HAD-like"/>
    <property type="match status" value="1"/>
</dbReference>
<accession>A0A9D1WFW6</accession>
<dbReference type="AlphaFoldDB" id="A0A9D1WFW6"/>
<dbReference type="SFLD" id="SFLDG01129">
    <property type="entry name" value="C1.5:_HAD__Beta-PGM__Phosphata"/>
    <property type="match status" value="1"/>
</dbReference>
<evidence type="ECO:0000313" key="2">
    <source>
        <dbReference type="EMBL" id="HIX58461.1"/>
    </source>
</evidence>
<dbReference type="EMBL" id="DXEX01000051">
    <property type="protein sequence ID" value="HIX58461.1"/>
    <property type="molecule type" value="Genomic_DNA"/>
</dbReference>
<evidence type="ECO:0000313" key="3">
    <source>
        <dbReference type="Proteomes" id="UP000886817"/>
    </source>
</evidence>
<dbReference type="InterPro" id="IPR051540">
    <property type="entry name" value="S-2-haloacid_dehalogenase"/>
</dbReference>
<dbReference type="InterPro" id="IPR036412">
    <property type="entry name" value="HAD-like_sf"/>
</dbReference>
<dbReference type="InterPro" id="IPR006439">
    <property type="entry name" value="HAD-SF_hydro_IA"/>
</dbReference>
<dbReference type="Gene3D" id="1.10.150.240">
    <property type="entry name" value="Putative phosphatase, domain 2"/>
    <property type="match status" value="1"/>
</dbReference>
<dbReference type="InterPro" id="IPR023198">
    <property type="entry name" value="PGP-like_dom2"/>
</dbReference>
<evidence type="ECO:0000256" key="1">
    <source>
        <dbReference type="ARBA" id="ARBA00022801"/>
    </source>
</evidence>
<gene>
    <name evidence="2" type="ORF">IAA45_01920</name>
</gene>
<dbReference type="GO" id="GO:0016787">
    <property type="term" value="F:hydrolase activity"/>
    <property type="evidence" value="ECO:0007669"/>
    <property type="project" value="UniProtKB-KW"/>
</dbReference>
<dbReference type="InterPro" id="IPR023214">
    <property type="entry name" value="HAD_sf"/>
</dbReference>
<keyword evidence="1 2" id="KW-0378">Hydrolase</keyword>
<name>A0A9D1WFW6_9FIRM</name>
<comment type="caution">
    <text evidence="2">The sequence shown here is derived from an EMBL/GenBank/DDBJ whole genome shotgun (WGS) entry which is preliminary data.</text>
</comment>
<dbReference type="SFLD" id="SFLDS00003">
    <property type="entry name" value="Haloacid_Dehalogenase"/>
    <property type="match status" value="1"/>
</dbReference>
<proteinExistence type="predicted"/>
<dbReference type="Pfam" id="PF00702">
    <property type="entry name" value="Hydrolase"/>
    <property type="match status" value="1"/>
</dbReference>
<dbReference type="NCBIfam" id="TIGR01549">
    <property type="entry name" value="HAD-SF-IA-v1"/>
    <property type="match status" value="1"/>
</dbReference>
<reference evidence="2" key="2">
    <citation type="submission" date="2021-04" db="EMBL/GenBank/DDBJ databases">
        <authorList>
            <person name="Gilroy R."/>
        </authorList>
    </citation>
    <scope>NUCLEOTIDE SEQUENCE</scope>
    <source>
        <strain evidence="2">ChiSjej1B19-8411</strain>
    </source>
</reference>
<organism evidence="2 3">
    <name type="scientific">Candidatus Blautia gallistercoris</name>
    <dbReference type="NCBI Taxonomy" id="2838490"/>
    <lineage>
        <taxon>Bacteria</taxon>
        <taxon>Bacillati</taxon>
        <taxon>Bacillota</taxon>
        <taxon>Clostridia</taxon>
        <taxon>Lachnospirales</taxon>
        <taxon>Lachnospiraceae</taxon>
        <taxon>Blautia</taxon>
    </lineage>
</organism>
<dbReference type="Proteomes" id="UP000886817">
    <property type="component" value="Unassembled WGS sequence"/>
</dbReference>
<dbReference type="PRINTS" id="PR00413">
    <property type="entry name" value="HADHALOGNASE"/>
</dbReference>
<reference evidence="2" key="1">
    <citation type="journal article" date="2021" name="PeerJ">
        <title>Extensive microbial diversity within the chicken gut microbiome revealed by metagenomics and culture.</title>
        <authorList>
            <person name="Gilroy R."/>
            <person name="Ravi A."/>
            <person name="Getino M."/>
            <person name="Pursley I."/>
            <person name="Horton D.L."/>
            <person name="Alikhan N.F."/>
            <person name="Baker D."/>
            <person name="Gharbi K."/>
            <person name="Hall N."/>
            <person name="Watson M."/>
            <person name="Adriaenssens E.M."/>
            <person name="Foster-Nyarko E."/>
            <person name="Jarju S."/>
            <person name="Secka A."/>
            <person name="Antonio M."/>
            <person name="Oren A."/>
            <person name="Chaudhuri R.R."/>
            <person name="La Ragione R."/>
            <person name="Hildebrand F."/>
            <person name="Pallen M.J."/>
        </authorList>
    </citation>
    <scope>NUCLEOTIDE SEQUENCE</scope>
    <source>
        <strain evidence="2">ChiSjej1B19-8411</strain>
    </source>
</reference>
<sequence>MLKAVFMDYYGTAAQELGPIAMEVVDRVYKSSQASSHRQVLEHWWKTYRCALETAVGDRFRCQHEVALESFQMLQKEFQSTEDPEEMLERMEEHWCTAAAYEDVQGFLHEVGLPVYFVTNSDDRYVKESIQENHLQLAGVITSEQARYAKPHKELFQYALDRTGLKPQEVVHIGDSLSGDVECPAQVGIRSIWLNREDKEVPEGVTWAKDLRQALEIVKEMRQQG</sequence>